<organism evidence="2 3">
    <name type="scientific">Neorhodopirellula pilleata</name>
    <dbReference type="NCBI Taxonomy" id="2714738"/>
    <lineage>
        <taxon>Bacteria</taxon>
        <taxon>Pseudomonadati</taxon>
        <taxon>Planctomycetota</taxon>
        <taxon>Planctomycetia</taxon>
        <taxon>Pirellulales</taxon>
        <taxon>Pirellulaceae</taxon>
        <taxon>Neorhodopirellula</taxon>
    </lineage>
</organism>
<dbReference type="Proteomes" id="UP000316213">
    <property type="component" value="Unassembled WGS sequence"/>
</dbReference>
<evidence type="ECO:0000313" key="3">
    <source>
        <dbReference type="Proteomes" id="UP000316213"/>
    </source>
</evidence>
<evidence type="ECO:0000256" key="1">
    <source>
        <dbReference type="SAM" id="MobiDB-lite"/>
    </source>
</evidence>
<protein>
    <submittedName>
        <fullName evidence="2">Uncharacterized protein</fullName>
    </submittedName>
</protein>
<gene>
    <name evidence="2" type="ORF">Pla100_47110</name>
</gene>
<dbReference type="RefSeq" id="WP_146580461.1">
    <property type="nucleotide sequence ID" value="NZ_SJPM01000012.1"/>
</dbReference>
<comment type="caution">
    <text evidence="2">The sequence shown here is derived from an EMBL/GenBank/DDBJ whole genome shotgun (WGS) entry which is preliminary data.</text>
</comment>
<keyword evidence="3" id="KW-1185">Reference proteome</keyword>
<sequence>MSLNDANPDNDFWSKIAAEDWDQKQNAIAEAKRDRLTPGELAEKSLELLGDLHWITQHESADQWIHLQSLETVYDDNGDHFDESNLQRVFDHFTDVCERCEWLSHRLAWSGVEYAKPAMKLLSKVRLAITGRSNLDRSEAELAQRAGRTETVVRYLAGNVDRIKAFESELTDLIAEIQTVQEMDRGIEQAEAASPPAYAVAMQEAIEAGEETRKQARQVAFAVNVIDGHRQAWENAWETFGPCLVAYLAGESSRSMVESLAVLDGVIESVGFDESLAALNAGGSFPKFDNQRDQIDAAVCRLVIGVWAALRFDRKDRDTLIAELDAITARVATESVGFVRDLIEAGGLRECFECGEQLTPSQVGPGRCCNCIARQRKTLRWLGVAIECEYRYDNRVYGDGFDAHFPEWSRWRRRLRECYGRDRTDWQLWEDWIGYAQEHRGIEEQQFKGTLRSEAESLLPTPNRGSQQVISVARETGSITHGDDQQKESSPTDGVLSLSNIVKNQTVRRLLSELSAFGNAGKRLDHIEQSLYNANLLLILDKHQLIQFATLNSYWSGDGKQHIASEIREIDWEQYNNGSPKKPLKECLPDWIAREPESLRRWIRLSPSGFAVCAEIEFADELGNPRPDKEEMIAGPKSKPATEAQTDDSLPKSKRASSPSRVKARSAYDYAIERIENAHAMTGPELHAAILEDGEAAAMVPANPETFVRYLNDGGIRLKKGESKSAGGSVVRRSDL</sequence>
<dbReference type="AlphaFoldDB" id="A0A5C5ZYQ2"/>
<evidence type="ECO:0000313" key="2">
    <source>
        <dbReference type="EMBL" id="TWT92175.1"/>
    </source>
</evidence>
<feature type="region of interest" description="Disordered" evidence="1">
    <location>
        <begin position="622"/>
        <end position="661"/>
    </location>
</feature>
<accession>A0A5C5ZYQ2</accession>
<reference evidence="2 3" key="1">
    <citation type="submission" date="2019-02" db="EMBL/GenBank/DDBJ databases">
        <title>Deep-cultivation of Planctomycetes and their phenomic and genomic characterization uncovers novel biology.</title>
        <authorList>
            <person name="Wiegand S."/>
            <person name="Jogler M."/>
            <person name="Boedeker C."/>
            <person name="Pinto D."/>
            <person name="Vollmers J."/>
            <person name="Rivas-Marin E."/>
            <person name="Kohn T."/>
            <person name="Peeters S.H."/>
            <person name="Heuer A."/>
            <person name="Rast P."/>
            <person name="Oberbeckmann S."/>
            <person name="Bunk B."/>
            <person name="Jeske O."/>
            <person name="Meyerdierks A."/>
            <person name="Storesund J.E."/>
            <person name="Kallscheuer N."/>
            <person name="Luecker S."/>
            <person name="Lage O.M."/>
            <person name="Pohl T."/>
            <person name="Merkel B.J."/>
            <person name="Hornburger P."/>
            <person name="Mueller R.-W."/>
            <person name="Bruemmer F."/>
            <person name="Labrenz M."/>
            <person name="Spormann A.M."/>
            <person name="Op Den Camp H."/>
            <person name="Overmann J."/>
            <person name="Amann R."/>
            <person name="Jetten M.S.M."/>
            <person name="Mascher T."/>
            <person name="Medema M.H."/>
            <person name="Devos D.P."/>
            <person name="Kaster A.-K."/>
            <person name="Ovreas L."/>
            <person name="Rohde M."/>
            <person name="Galperin M.Y."/>
            <person name="Jogler C."/>
        </authorList>
    </citation>
    <scope>NUCLEOTIDE SEQUENCE [LARGE SCALE GENOMIC DNA]</scope>
    <source>
        <strain evidence="2 3">Pla100</strain>
    </source>
</reference>
<dbReference type="OrthoDB" id="10004317at2"/>
<name>A0A5C5ZYQ2_9BACT</name>
<dbReference type="EMBL" id="SJPM01000012">
    <property type="protein sequence ID" value="TWT92175.1"/>
    <property type="molecule type" value="Genomic_DNA"/>
</dbReference>
<proteinExistence type="predicted"/>